<dbReference type="InterPro" id="IPR001464">
    <property type="entry name" value="Annexin"/>
</dbReference>
<dbReference type="EMBL" id="UXSR01005371">
    <property type="protein sequence ID" value="VDD81476.1"/>
    <property type="molecule type" value="Genomic_DNA"/>
</dbReference>
<dbReference type="STRING" id="53468.A0A0R3UJ25"/>
<dbReference type="PRINTS" id="PR00196">
    <property type="entry name" value="ANNEXIN"/>
</dbReference>
<dbReference type="OrthoDB" id="37886at2759"/>
<dbReference type="SUPFAM" id="SSF47874">
    <property type="entry name" value="Annexin"/>
    <property type="match status" value="1"/>
</dbReference>
<keyword evidence="9 14" id="KW-0041">Annexin</keyword>
<evidence type="ECO:0000256" key="4">
    <source>
        <dbReference type="ARBA" id="ARBA00011738"/>
    </source>
</evidence>
<gene>
    <name evidence="15" type="ORF">MCOS_LOCUS7479</name>
</gene>
<dbReference type="FunFam" id="1.10.220.10:FF:000002">
    <property type="entry name" value="Annexin"/>
    <property type="match status" value="1"/>
</dbReference>
<evidence type="ECO:0000256" key="8">
    <source>
        <dbReference type="ARBA" id="ARBA00022837"/>
    </source>
</evidence>
<dbReference type="PROSITE" id="PS51897">
    <property type="entry name" value="ANNEXIN_2"/>
    <property type="match status" value="3"/>
</dbReference>
<dbReference type="WBParaSite" id="MCU_003931-RA">
    <property type="protein sequence ID" value="MCU_003931-RA"/>
    <property type="gene ID" value="MCU_003931"/>
</dbReference>
<evidence type="ECO:0000313" key="15">
    <source>
        <dbReference type="EMBL" id="VDD81476.1"/>
    </source>
</evidence>
<dbReference type="GO" id="GO:0001786">
    <property type="term" value="F:phosphatidylserine binding"/>
    <property type="evidence" value="ECO:0007669"/>
    <property type="project" value="TreeGrafter"/>
</dbReference>
<dbReference type="FunFam" id="1.10.220.10:FF:000001">
    <property type="entry name" value="Annexin"/>
    <property type="match status" value="1"/>
</dbReference>
<proteinExistence type="inferred from homology"/>
<organism evidence="15 16">
    <name type="scientific">Mesocestoides corti</name>
    <name type="common">Flatworm</name>
    <dbReference type="NCBI Taxonomy" id="53468"/>
    <lineage>
        <taxon>Eukaryota</taxon>
        <taxon>Metazoa</taxon>
        <taxon>Spiralia</taxon>
        <taxon>Lophotrochozoa</taxon>
        <taxon>Platyhelminthes</taxon>
        <taxon>Cestoda</taxon>
        <taxon>Eucestoda</taxon>
        <taxon>Cyclophyllidea</taxon>
        <taxon>Mesocestoididae</taxon>
        <taxon>Mesocestoides</taxon>
    </lineage>
</organism>
<dbReference type="FunFam" id="1.10.220.10:FF:000004">
    <property type="entry name" value="Annexin"/>
    <property type="match status" value="1"/>
</dbReference>
<evidence type="ECO:0000256" key="13">
    <source>
        <dbReference type="ARBA" id="ARBA00077076"/>
    </source>
</evidence>
<evidence type="ECO:0000256" key="5">
    <source>
        <dbReference type="ARBA" id="ARBA00022525"/>
    </source>
</evidence>
<dbReference type="GO" id="GO:0005544">
    <property type="term" value="F:calcium-dependent phospholipid binding"/>
    <property type="evidence" value="ECO:0007669"/>
    <property type="project" value="UniProtKB-KW"/>
</dbReference>
<comment type="domain">
    <text evidence="14">A pair of annexin repeats may form one binding site for calcium and phospholipid.</text>
</comment>
<evidence type="ECO:0000256" key="2">
    <source>
        <dbReference type="ARBA" id="ARBA00004550"/>
    </source>
</evidence>
<evidence type="ECO:0000256" key="14">
    <source>
        <dbReference type="RuleBase" id="RU003540"/>
    </source>
</evidence>
<evidence type="ECO:0000256" key="11">
    <source>
        <dbReference type="ARBA" id="ARBA00059330"/>
    </source>
</evidence>
<sequence length="318" mass="36140">MACAKSCRSFDAVEDAKVLEKAMKGLGTDEKAIIEVLTYRSAAQRREIEAAYKAQFGKDLKRELHSELSGNFRQAVLWSFGDRAHVNAQALFKAIDRPGTDERMLVDVLCTATNEEIQEIKEAYQDVLIQNKKNTSKRNLEEDVRSDTSGDFRKVLIALLQASREEGCDEAQAKEDCEALYQGGEAKLGTDEETFTRIFCTRSWKQLRRINELYIENYGHDLIKAISKETSGDYKMALTRIMETAHSVKKTVAEMLYKSMKGAGTNDDNLIRIILAYSEHNLARIREIFDITYEKTLVKMIEGDTSGDYRRYLLAILG</sequence>
<dbReference type="SMART" id="SM00335">
    <property type="entry name" value="ANX"/>
    <property type="match status" value="4"/>
</dbReference>
<keyword evidence="5" id="KW-0964">Secreted</keyword>
<dbReference type="GO" id="GO:0005886">
    <property type="term" value="C:plasma membrane"/>
    <property type="evidence" value="ECO:0007669"/>
    <property type="project" value="TreeGrafter"/>
</dbReference>
<keyword evidence="10 14" id="KW-0111">Calcium/phospholipid-binding</keyword>
<comment type="subunit">
    <text evidence="4">Homodimer.</text>
</comment>
<reference evidence="15 16" key="1">
    <citation type="submission" date="2018-10" db="EMBL/GenBank/DDBJ databases">
        <authorList>
            <consortium name="Pathogen Informatics"/>
        </authorList>
    </citation>
    <scope>NUCLEOTIDE SEQUENCE [LARGE SCALE GENOMIC DNA]</scope>
</reference>
<evidence type="ECO:0000313" key="16">
    <source>
        <dbReference type="Proteomes" id="UP000267029"/>
    </source>
</evidence>
<dbReference type="GO" id="GO:0005509">
    <property type="term" value="F:calcium ion binding"/>
    <property type="evidence" value="ECO:0007669"/>
    <property type="project" value="InterPro"/>
</dbReference>
<accession>A0A0R3UJ25</accession>
<comment type="similarity">
    <text evidence="3 14">Belongs to the annexin family.</text>
</comment>
<dbReference type="GO" id="GO:0005737">
    <property type="term" value="C:cytoplasm"/>
    <property type="evidence" value="ECO:0007669"/>
    <property type="project" value="TreeGrafter"/>
</dbReference>
<evidence type="ECO:0000256" key="7">
    <source>
        <dbReference type="ARBA" id="ARBA00022737"/>
    </source>
</evidence>
<dbReference type="GO" id="GO:0043657">
    <property type="term" value="C:host cell"/>
    <property type="evidence" value="ECO:0007669"/>
    <property type="project" value="UniProtKB-SubCell"/>
</dbReference>
<dbReference type="PANTHER" id="PTHR10502:SF102">
    <property type="entry name" value="ANNEXIN B11"/>
    <property type="match status" value="1"/>
</dbReference>
<dbReference type="InterPro" id="IPR037104">
    <property type="entry name" value="Annexin_sf"/>
</dbReference>
<comment type="subcellular location">
    <subcellularLocation>
        <location evidence="1">Host cell</location>
    </subcellularLocation>
    <subcellularLocation>
        <location evidence="2">Secreted</location>
        <location evidence="2">Extracellular exosome</location>
    </subcellularLocation>
    <subcellularLocation>
        <location evidence="12">Tegument</location>
    </subcellularLocation>
</comment>
<dbReference type="Gene3D" id="1.10.220.10">
    <property type="entry name" value="Annexin"/>
    <property type="match status" value="4"/>
</dbReference>
<keyword evidence="6" id="KW-0479">Metal-binding</keyword>
<evidence type="ECO:0000313" key="17">
    <source>
        <dbReference type="WBParaSite" id="MCU_003931-RA"/>
    </source>
</evidence>
<keyword evidence="16" id="KW-1185">Reference proteome</keyword>
<dbReference type="InterPro" id="IPR018502">
    <property type="entry name" value="Annexin_repeat"/>
</dbReference>
<dbReference type="GO" id="GO:0005576">
    <property type="term" value="C:extracellular region"/>
    <property type="evidence" value="ECO:0007669"/>
    <property type="project" value="UniProtKB-SubCell"/>
</dbReference>
<evidence type="ECO:0000256" key="1">
    <source>
        <dbReference type="ARBA" id="ARBA00004340"/>
    </source>
</evidence>
<evidence type="ECO:0000256" key="6">
    <source>
        <dbReference type="ARBA" id="ARBA00022723"/>
    </source>
</evidence>
<dbReference type="FunFam" id="1.10.220.10:FF:000005">
    <property type="entry name" value="Annexin"/>
    <property type="match status" value="1"/>
</dbReference>
<comment type="function">
    <text evidence="11">Involved in reproduction of the worm. Involved in host-parasite interaction. Delivered into the host cell by means of parasite exosomes. Binds to acidic phospholipid membranes in a calcium-dependent manner in vitro. Causes aggregation of liposomes in the presence of calcium, but not in its absence. Likely to promote membrane fusion. May provide structural integrity within the tegument.</text>
</comment>
<keyword evidence="8 14" id="KW-0106">Calcium</keyword>
<evidence type="ECO:0000256" key="3">
    <source>
        <dbReference type="ARBA" id="ARBA00007831"/>
    </source>
</evidence>
<protein>
    <recommendedName>
        <fullName evidence="13 14">Annexin</fullName>
    </recommendedName>
</protein>
<dbReference type="Proteomes" id="UP000267029">
    <property type="component" value="Unassembled WGS sequence"/>
</dbReference>
<reference evidence="17" key="2">
    <citation type="submission" date="2019-11" db="UniProtKB">
        <authorList>
            <consortium name="WormBaseParasite"/>
        </authorList>
    </citation>
    <scope>IDENTIFICATION</scope>
</reference>
<evidence type="ECO:0000256" key="12">
    <source>
        <dbReference type="ARBA" id="ARBA00060393"/>
    </source>
</evidence>
<dbReference type="Pfam" id="PF00191">
    <property type="entry name" value="Annexin"/>
    <property type="match status" value="4"/>
</dbReference>
<dbReference type="AlphaFoldDB" id="A0A0R3UJ25"/>
<dbReference type="PANTHER" id="PTHR10502">
    <property type="entry name" value="ANNEXIN"/>
    <property type="match status" value="1"/>
</dbReference>
<evidence type="ECO:0000256" key="9">
    <source>
        <dbReference type="ARBA" id="ARBA00023216"/>
    </source>
</evidence>
<name>A0A0R3UJ25_MESCO</name>
<dbReference type="InterPro" id="IPR018252">
    <property type="entry name" value="Annexin_repeat_CS"/>
</dbReference>
<keyword evidence="7 14" id="KW-0677">Repeat</keyword>
<evidence type="ECO:0000256" key="10">
    <source>
        <dbReference type="ARBA" id="ARBA00023302"/>
    </source>
</evidence>
<dbReference type="PROSITE" id="PS00223">
    <property type="entry name" value="ANNEXIN_1"/>
    <property type="match status" value="1"/>
</dbReference>